<dbReference type="GeneID" id="106669487"/>
<comment type="subcellular location">
    <subcellularLocation>
        <location evidence="1">Membrane</location>
        <topology evidence="1">Multi-pass membrane protein</topology>
    </subcellularLocation>
</comment>
<dbReference type="AlphaFoldDB" id="A0A8I6TL11"/>
<evidence type="ECO:0000256" key="5">
    <source>
        <dbReference type="SAM" id="Phobius"/>
    </source>
</evidence>
<dbReference type="PANTHER" id="PTHR48021:SF39">
    <property type="entry name" value="MAJOR FACILITATOR SUPERFAMILY (MFS) PROFILE DOMAIN-CONTAINING PROTEIN"/>
    <property type="match status" value="1"/>
</dbReference>
<evidence type="ECO:0000256" key="3">
    <source>
        <dbReference type="ARBA" id="ARBA00022989"/>
    </source>
</evidence>
<dbReference type="Pfam" id="PF00083">
    <property type="entry name" value="Sugar_tr"/>
    <property type="match status" value="1"/>
</dbReference>
<dbReference type="KEGG" id="clec:106669487"/>
<evidence type="ECO:0000259" key="6">
    <source>
        <dbReference type="PROSITE" id="PS50850"/>
    </source>
</evidence>
<evidence type="ECO:0000256" key="1">
    <source>
        <dbReference type="ARBA" id="ARBA00004141"/>
    </source>
</evidence>
<evidence type="ECO:0000313" key="8">
    <source>
        <dbReference type="Proteomes" id="UP000494040"/>
    </source>
</evidence>
<dbReference type="OrthoDB" id="6133115at2759"/>
<dbReference type="InterPro" id="IPR020846">
    <property type="entry name" value="MFS_dom"/>
</dbReference>
<keyword evidence="3 5" id="KW-1133">Transmembrane helix</keyword>
<feature type="transmembrane region" description="Helical" evidence="5">
    <location>
        <begin position="383"/>
        <end position="403"/>
    </location>
</feature>
<feature type="transmembrane region" description="Helical" evidence="5">
    <location>
        <begin position="47"/>
        <end position="70"/>
    </location>
</feature>
<feature type="transmembrane region" description="Helical" evidence="5">
    <location>
        <begin position="451"/>
        <end position="472"/>
    </location>
</feature>
<dbReference type="InterPro" id="IPR005829">
    <property type="entry name" value="Sugar_transporter_CS"/>
</dbReference>
<evidence type="ECO:0000256" key="2">
    <source>
        <dbReference type="ARBA" id="ARBA00022692"/>
    </source>
</evidence>
<keyword evidence="4 5" id="KW-0472">Membrane</keyword>
<sequence>MAPNSSLNGKIEMSKGEAKAVPDKVKLTLEIGDTPEIRSFRTSLPQVLAIMAQSMLLLSLGMMVFSSTVIIGALKNAPTGLSLTDYEASWLAGVLLIVQPTGSILSGFIQNTLGRKKCMLMANVPQLFGWMLVYHAQSVPMLFVASALMGFSIGFMEVPSFSYVGEISQTHLRGMLASFTSVYISVGLLIMCLLKSFTDWRTAAAISSSFPVITFIAILQVPESPVWLLTKGRREEAMASLAWLRGWVKQEVVLKEFRGMEAHAEASKLNSPITTPITPPALAYSPVPTNEGGLVIEDYKPTFSEKMKDLVRPEMLKPLGLVVCYFGFLHCCALNGCRPYLVHVFTKLGVPLDPFVGTVFAASSQILGSFICMGSVRKLGKRGLSLISITACSLITLCLGVYAFLRETRQLDLGIFPLVLFSLLFFCTNVGVGVIPWTLLGEVFPARGRGFGGGIAAASYYVWYFIVSKTFLELDFYLGLYGVFFLYSALGFCGLLFLSIYLPETEGKKLEDIEKFFIPKSRRTESQK</sequence>
<proteinExistence type="predicted"/>
<dbReference type="SUPFAM" id="SSF103473">
    <property type="entry name" value="MFS general substrate transporter"/>
    <property type="match status" value="1"/>
</dbReference>
<dbReference type="EnsemblMetazoa" id="XM_024229447.1">
    <property type="protein sequence ID" value="XP_024085215.1"/>
    <property type="gene ID" value="LOC106669487"/>
</dbReference>
<dbReference type="InterPro" id="IPR005828">
    <property type="entry name" value="MFS_sugar_transport-like"/>
</dbReference>
<keyword evidence="2 5" id="KW-0812">Transmembrane</keyword>
<feature type="transmembrane region" description="Helical" evidence="5">
    <location>
        <begin position="176"/>
        <end position="197"/>
    </location>
</feature>
<dbReference type="GO" id="GO:0022857">
    <property type="term" value="F:transmembrane transporter activity"/>
    <property type="evidence" value="ECO:0007669"/>
    <property type="project" value="InterPro"/>
</dbReference>
<dbReference type="InterPro" id="IPR036259">
    <property type="entry name" value="MFS_trans_sf"/>
</dbReference>
<feature type="transmembrane region" description="Helical" evidence="5">
    <location>
        <begin position="356"/>
        <end position="376"/>
    </location>
</feature>
<evidence type="ECO:0000313" key="7">
    <source>
        <dbReference type="EnsemblMetazoa" id="XP_024085215.1"/>
    </source>
</evidence>
<keyword evidence="8" id="KW-1185">Reference proteome</keyword>
<protein>
    <recommendedName>
        <fullName evidence="6">Major facilitator superfamily (MFS) profile domain-containing protein</fullName>
    </recommendedName>
</protein>
<dbReference type="Proteomes" id="UP000494040">
    <property type="component" value="Unassembled WGS sequence"/>
</dbReference>
<dbReference type="Gene3D" id="1.20.1250.20">
    <property type="entry name" value="MFS general substrate transporter like domains"/>
    <property type="match status" value="1"/>
</dbReference>
<feature type="transmembrane region" description="Helical" evidence="5">
    <location>
        <begin position="415"/>
        <end position="439"/>
    </location>
</feature>
<feature type="transmembrane region" description="Helical" evidence="5">
    <location>
        <begin position="478"/>
        <end position="502"/>
    </location>
</feature>
<evidence type="ECO:0000256" key="4">
    <source>
        <dbReference type="ARBA" id="ARBA00023136"/>
    </source>
</evidence>
<dbReference type="PROSITE" id="PS50850">
    <property type="entry name" value="MFS"/>
    <property type="match status" value="1"/>
</dbReference>
<dbReference type="PROSITE" id="PS00217">
    <property type="entry name" value="SUGAR_TRANSPORT_2"/>
    <property type="match status" value="1"/>
</dbReference>
<dbReference type="RefSeq" id="XP_024085215.1">
    <property type="nucleotide sequence ID" value="XM_024229447.1"/>
</dbReference>
<dbReference type="InterPro" id="IPR050549">
    <property type="entry name" value="MFS_Trehalose_Transporter"/>
</dbReference>
<dbReference type="PANTHER" id="PTHR48021">
    <property type="match status" value="1"/>
</dbReference>
<accession>A0A8I6TL11</accession>
<feature type="transmembrane region" description="Helical" evidence="5">
    <location>
        <begin position="316"/>
        <end position="336"/>
    </location>
</feature>
<dbReference type="FunFam" id="1.20.1250.20:FF:000249">
    <property type="entry name" value="facilitated trehalose transporter Tret1"/>
    <property type="match status" value="1"/>
</dbReference>
<reference evidence="7" key="1">
    <citation type="submission" date="2022-01" db="UniProtKB">
        <authorList>
            <consortium name="EnsemblMetazoa"/>
        </authorList>
    </citation>
    <scope>IDENTIFICATION</scope>
</reference>
<dbReference type="OMA" id="WVMIEGG"/>
<dbReference type="GO" id="GO:0016020">
    <property type="term" value="C:membrane"/>
    <property type="evidence" value="ECO:0007669"/>
    <property type="project" value="UniProtKB-SubCell"/>
</dbReference>
<feature type="transmembrane region" description="Helical" evidence="5">
    <location>
        <begin position="90"/>
        <end position="109"/>
    </location>
</feature>
<feature type="domain" description="Major facilitator superfamily (MFS) profile" evidence="6">
    <location>
        <begin position="47"/>
        <end position="506"/>
    </location>
</feature>
<organism evidence="7 8">
    <name type="scientific">Cimex lectularius</name>
    <name type="common">Bed bug</name>
    <name type="synonym">Acanthia lectularia</name>
    <dbReference type="NCBI Taxonomy" id="79782"/>
    <lineage>
        <taxon>Eukaryota</taxon>
        <taxon>Metazoa</taxon>
        <taxon>Ecdysozoa</taxon>
        <taxon>Arthropoda</taxon>
        <taxon>Hexapoda</taxon>
        <taxon>Insecta</taxon>
        <taxon>Pterygota</taxon>
        <taxon>Neoptera</taxon>
        <taxon>Paraneoptera</taxon>
        <taxon>Hemiptera</taxon>
        <taxon>Heteroptera</taxon>
        <taxon>Panheteroptera</taxon>
        <taxon>Cimicomorpha</taxon>
        <taxon>Cimicidae</taxon>
        <taxon>Cimex</taxon>
    </lineage>
</organism>
<name>A0A8I6TL11_CIMLE</name>